<protein>
    <submittedName>
        <fullName evidence="1">Uncharacterized protein</fullName>
    </submittedName>
</protein>
<evidence type="ECO:0000313" key="1">
    <source>
        <dbReference type="EMBL" id="KOX70245.1"/>
    </source>
</evidence>
<dbReference type="InterPro" id="IPR036397">
    <property type="entry name" value="RNaseH_sf"/>
</dbReference>
<dbReference type="PANTHER" id="PTHR47326:SF1">
    <property type="entry name" value="HTH PSQ-TYPE DOMAIN-CONTAINING PROTEIN"/>
    <property type="match status" value="1"/>
</dbReference>
<dbReference type="PANTHER" id="PTHR47326">
    <property type="entry name" value="TRANSPOSABLE ELEMENT TC3 TRANSPOSASE-LIKE PROTEIN"/>
    <property type="match status" value="1"/>
</dbReference>
<reference evidence="1 2" key="1">
    <citation type="submission" date="2015-07" db="EMBL/GenBank/DDBJ databases">
        <title>The genome of Melipona quadrifasciata.</title>
        <authorList>
            <person name="Pan H."/>
            <person name="Kapheim K."/>
        </authorList>
    </citation>
    <scope>NUCLEOTIDE SEQUENCE [LARGE SCALE GENOMIC DNA]</scope>
    <source>
        <strain evidence="1">0111107301</strain>
        <tissue evidence="1">Whole body</tissue>
    </source>
</reference>
<dbReference type="STRING" id="166423.A0A0M8ZSI7"/>
<dbReference type="GO" id="GO:0003676">
    <property type="term" value="F:nucleic acid binding"/>
    <property type="evidence" value="ECO:0007669"/>
    <property type="project" value="InterPro"/>
</dbReference>
<gene>
    <name evidence="1" type="ORF">WN51_05523</name>
</gene>
<proteinExistence type="predicted"/>
<sequence>MANCTLYKGVSLSLYQNSWIQLNVCPVYYARCVKNWLNRQYSQRWTGRGGPISWPSRSLDLTSLDFYLWGTLKEKVYSTEVRTRDELITKINIACEEIRQNRNQLKSTINSITRRYQICVNKGGYRFEIEI</sequence>
<evidence type="ECO:0000313" key="2">
    <source>
        <dbReference type="Proteomes" id="UP000053105"/>
    </source>
</evidence>
<dbReference type="Gene3D" id="3.30.420.10">
    <property type="entry name" value="Ribonuclease H-like superfamily/Ribonuclease H"/>
    <property type="match status" value="1"/>
</dbReference>
<dbReference type="EMBL" id="KQ435871">
    <property type="protein sequence ID" value="KOX70245.1"/>
    <property type="molecule type" value="Genomic_DNA"/>
</dbReference>
<keyword evidence="2" id="KW-1185">Reference proteome</keyword>
<dbReference type="OrthoDB" id="7590965at2759"/>
<accession>A0A0M8ZSI7</accession>
<organism evidence="1 2">
    <name type="scientific">Melipona quadrifasciata</name>
    <dbReference type="NCBI Taxonomy" id="166423"/>
    <lineage>
        <taxon>Eukaryota</taxon>
        <taxon>Metazoa</taxon>
        <taxon>Ecdysozoa</taxon>
        <taxon>Arthropoda</taxon>
        <taxon>Hexapoda</taxon>
        <taxon>Insecta</taxon>
        <taxon>Pterygota</taxon>
        <taxon>Neoptera</taxon>
        <taxon>Endopterygota</taxon>
        <taxon>Hymenoptera</taxon>
        <taxon>Apocrita</taxon>
        <taxon>Aculeata</taxon>
        <taxon>Apoidea</taxon>
        <taxon>Anthophila</taxon>
        <taxon>Apidae</taxon>
        <taxon>Melipona</taxon>
    </lineage>
</organism>
<dbReference type="AlphaFoldDB" id="A0A0M8ZSI7"/>
<name>A0A0M8ZSI7_9HYME</name>
<dbReference type="Proteomes" id="UP000053105">
    <property type="component" value="Unassembled WGS sequence"/>
</dbReference>